<dbReference type="GO" id="GO:1901672">
    <property type="term" value="P:positive regulation of systemic acquired resistance"/>
    <property type="evidence" value="ECO:0007669"/>
    <property type="project" value="EnsemblPlants"/>
</dbReference>
<dbReference type="KEGG" id="nau:109217395"/>
<dbReference type="GO" id="GO:0016592">
    <property type="term" value="C:mediator complex"/>
    <property type="evidence" value="ECO:0007669"/>
    <property type="project" value="EnsemblPlants"/>
</dbReference>
<dbReference type="Gramene" id="OIT22596">
    <property type="protein sequence ID" value="OIT22596"/>
    <property type="gene ID" value="A4A49_37271"/>
</dbReference>
<dbReference type="GO" id="GO:2000022">
    <property type="term" value="P:regulation of jasmonic acid mediated signaling pathway"/>
    <property type="evidence" value="ECO:0007669"/>
    <property type="project" value="EnsemblPlants"/>
</dbReference>
<dbReference type="AlphaFoldDB" id="A0A1J6K1R5"/>
<dbReference type="GO" id="GO:0006970">
    <property type="term" value="P:response to osmotic stress"/>
    <property type="evidence" value="ECO:0007669"/>
    <property type="project" value="EnsemblPlants"/>
</dbReference>
<gene>
    <name evidence="2" type="primary">MED16</name>
    <name evidence="2" type="ORF">A4A49_37271</name>
</gene>
<evidence type="ECO:0000313" key="2">
    <source>
        <dbReference type="EMBL" id="OIT22596.1"/>
    </source>
</evidence>
<evidence type="ECO:0000313" key="3">
    <source>
        <dbReference type="Proteomes" id="UP000187609"/>
    </source>
</evidence>
<feature type="region of interest" description="Disordered" evidence="1">
    <location>
        <begin position="951"/>
        <end position="998"/>
    </location>
</feature>
<dbReference type="PANTHER" id="PTHR35130">
    <property type="entry name" value="MEDIATOR OF RNA POLYMERASE II TRANSCRIPTION SUBUNIT 16"/>
    <property type="match status" value="1"/>
</dbReference>
<feature type="region of interest" description="Disordered" evidence="1">
    <location>
        <begin position="831"/>
        <end position="864"/>
    </location>
</feature>
<feature type="region of interest" description="Disordered" evidence="1">
    <location>
        <begin position="1102"/>
        <end position="1125"/>
    </location>
</feature>
<dbReference type="OrthoDB" id="2020837at2759"/>
<reference evidence="2" key="1">
    <citation type="submission" date="2016-11" db="EMBL/GenBank/DDBJ databases">
        <title>The genome of Nicotiana attenuata.</title>
        <authorList>
            <person name="Xu S."/>
            <person name="Brockmoeller T."/>
            <person name="Gaquerel E."/>
            <person name="Navarro A."/>
            <person name="Kuhl H."/>
            <person name="Gase K."/>
            <person name="Ling Z."/>
            <person name="Zhou W."/>
            <person name="Kreitzer C."/>
            <person name="Stanke M."/>
            <person name="Tang H."/>
            <person name="Lyons E."/>
            <person name="Pandey P."/>
            <person name="Pandey S.P."/>
            <person name="Timmermann B."/>
            <person name="Baldwin I.T."/>
        </authorList>
    </citation>
    <scope>NUCLEOTIDE SEQUENCE [LARGE SCALE GENOMIC DNA]</scope>
    <source>
        <strain evidence="2">UT</strain>
    </source>
</reference>
<feature type="compositionally biased region" description="Low complexity" evidence="1">
    <location>
        <begin position="839"/>
        <end position="864"/>
    </location>
</feature>
<dbReference type="GO" id="GO:2001011">
    <property type="term" value="P:positive regulation of plant-type cell wall cellulose biosynthetic process"/>
    <property type="evidence" value="ECO:0007669"/>
    <property type="project" value="EnsemblPlants"/>
</dbReference>
<dbReference type="GeneID" id="109217395"/>
<evidence type="ECO:0000256" key="1">
    <source>
        <dbReference type="SAM" id="MobiDB-lite"/>
    </source>
</evidence>
<feature type="region of interest" description="Disordered" evidence="1">
    <location>
        <begin position="1"/>
        <end position="52"/>
    </location>
</feature>
<dbReference type="GO" id="GO:0032922">
    <property type="term" value="P:circadian regulation of gene expression"/>
    <property type="evidence" value="ECO:0007669"/>
    <property type="project" value="EnsemblPlants"/>
</dbReference>
<dbReference type="GO" id="GO:1905499">
    <property type="term" value="P:trichome papilla formation"/>
    <property type="evidence" value="ECO:0007669"/>
    <property type="project" value="EnsemblPlants"/>
</dbReference>
<dbReference type="GO" id="GO:1902066">
    <property type="term" value="P:regulation of cell wall pectin metabolic process"/>
    <property type="evidence" value="ECO:0007669"/>
    <property type="project" value="EnsemblPlants"/>
</dbReference>
<dbReference type="EMBL" id="MJEQ01003596">
    <property type="protein sequence ID" value="OIT22596.1"/>
    <property type="molecule type" value="Genomic_DNA"/>
</dbReference>
<dbReference type="GO" id="GO:0006355">
    <property type="term" value="P:regulation of DNA-templated transcription"/>
    <property type="evidence" value="ECO:0007669"/>
    <property type="project" value="EnsemblPlants"/>
</dbReference>
<dbReference type="InterPro" id="IPR038836">
    <property type="entry name" value="MED16"/>
</dbReference>
<feature type="compositionally biased region" description="Basic and acidic residues" evidence="1">
    <location>
        <begin position="37"/>
        <end position="49"/>
    </location>
</feature>
<dbReference type="GO" id="GO:0010091">
    <property type="term" value="P:trichome branching"/>
    <property type="evidence" value="ECO:0007669"/>
    <property type="project" value="EnsemblPlants"/>
</dbReference>
<dbReference type="OMA" id="SRWTHAC"/>
<dbReference type="GO" id="GO:0048586">
    <property type="term" value="P:regulation of long-day photoperiodism, flowering"/>
    <property type="evidence" value="ECO:0007669"/>
    <property type="project" value="EnsemblPlants"/>
</dbReference>
<dbReference type="GO" id="GO:0048364">
    <property type="term" value="P:root development"/>
    <property type="evidence" value="ECO:0007669"/>
    <property type="project" value="EnsemblPlants"/>
</dbReference>
<dbReference type="STRING" id="49451.A0A1J6K1R5"/>
<organism evidence="2 3">
    <name type="scientific">Nicotiana attenuata</name>
    <name type="common">Coyote tobacco</name>
    <dbReference type="NCBI Taxonomy" id="49451"/>
    <lineage>
        <taxon>Eukaryota</taxon>
        <taxon>Viridiplantae</taxon>
        <taxon>Streptophyta</taxon>
        <taxon>Embryophyta</taxon>
        <taxon>Tracheophyta</taxon>
        <taxon>Spermatophyta</taxon>
        <taxon>Magnoliopsida</taxon>
        <taxon>eudicotyledons</taxon>
        <taxon>Gunneridae</taxon>
        <taxon>Pentapetalae</taxon>
        <taxon>asterids</taxon>
        <taxon>lamiids</taxon>
        <taxon>Solanales</taxon>
        <taxon>Solanaceae</taxon>
        <taxon>Nicotianoideae</taxon>
        <taxon>Nicotianeae</taxon>
        <taxon>Nicotiana</taxon>
    </lineage>
</organism>
<accession>A0A1J6K1R5</accession>
<name>A0A1J6K1R5_NICAT</name>
<dbReference type="GO" id="GO:0003712">
    <property type="term" value="F:transcription coregulator activity"/>
    <property type="evidence" value="ECO:0007669"/>
    <property type="project" value="EnsemblPlants"/>
</dbReference>
<keyword evidence="3" id="KW-1185">Reference proteome</keyword>
<comment type="caution">
    <text evidence="2">The sequence shown here is derived from an EMBL/GenBank/DDBJ whole genome shotgun (WGS) entry which is preliminary data.</text>
</comment>
<feature type="compositionally biased region" description="Pro residues" evidence="1">
    <location>
        <begin position="1"/>
        <end position="11"/>
    </location>
</feature>
<proteinExistence type="predicted"/>
<dbReference type="Proteomes" id="UP000187609">
    <property type="component" value="Unassembled WGS sequence"/>
</dbReference>
<dbReference type="GO" id="GO:0009734">
    <property type="term" value="P:auxin-activated signaling pathway"/>
    <property type="evidence" value="ECO:0007669"/>
    <property type="project" value="EnsemblPlants"/>
</dbReference>
<feature type="compositionally biased region" description="Polar residues" evidence="1">
    <location>
        <begin position="953"/>
        <end position="962"/>
    </location>
</feature>
<sequence>MNNQQPPPPPLVAVKDSEEESSSAITTTNSLEASIKVQDKPDTGEDDHPGTAIVATEKEVSSVDNDDPMDEDSVNPATVFCIRLKQPRSNLLHKMSVPELCRNFSAVAWCGKLNAIACASETCARIPSSNANPPFWIPIHIVIPERPTECTVFNVIADSPRDSVQFIEWSPTSCPRALLIANFHGRITIWTQTSQGPANLVRDASCWQREYEWRQDIAVVTKWLSGVSPYRWLSTRTGGSAKSTFEEKFLSQQPQSPAGWPNFLCVCSVFSSGSVQLHWSQWPPNQNGTPSKWFCTSKGLLGAGPSGIMAADAIITDSGAMHVAGVPIVNPSTVVVWEVTPGPGNGFQAIPKTSVSNGVPPSLNPPSWDGFAPLAAYLFSWQEYLLQEAKQGKKLMEQHYNDMVALHCSPVSNFSAYVSPEAAAQSTATTTWGSGVTAVAFDPTRGGSVIAVVIVEGQYMSPYDPDEGPSITGWRVQRWESSVEDVVLHQIFGNPTSSFGGQAPKQTVWVSKVIKCIPAGNDFKRPLAVGAGPVSDGRNMADSGVEMGKRVSFDPFDLPSDVRTLARIVYSAHGGEIAVAFLRGGVHVFSGPSFTPVDNYHIDVGSAISAPAFSSTSCCSASVWHDTSRDCTILKIIRVLPPAVPSNQGKADSANWERAIAERFWWSLLVGVDWWDAVGCTQSAAEDGIVALNSVIAVLDADFHSLPSTQHRQQYGPSLDRIKCRLLEGTNAQEVRAMVLDMQARLLLDMLGKGIESALTNPSALVPEPWQASSETLFGIDPEAMAVEPALVPSIQAYVDAILDLASHFITRLRRYASFCRTLASHAVTAGTGGSRSMVTSPTPSVASPATSQGAQGGTASSTGSTQMQAWVQGAIAKISCTADSIPSSAPNPITGPSTFMPISINTGTFPGTPAVRLIGDCHFLHRLCQLLHFCFFFRGTQLPRFMGAAQRNADSSMQKPQPSIPGKAEDSNSGAKPTGAKGSEEGPSKRSRIGSGNAGQGYTYEEVRVLFLILMDLCRRTAGLVHPLPVSQVGSSNIQVRLHYIDGNYTVLPEVVEASLGPHMQNMPRPRGADAAGLLLRELELHPPAEEWHRRNMFGGPWSDSEDMGGVDDNSKLSPSRDLTECSSSENCDVSYGAHGLWPRKRRMSERDAAFGLNTSVGLGAYLGIMGSRRDVVTAVWKTGLEGVWYKCIRCLRQTSAFTSPGGNPSATQNEKEVWWISRWAYGCPMCGGTWVRVV</sequence>
<dbReference type="PANTHER" id="PTHR35130:SF1">
    <property type="entry name" value="MEDIATOR OF RNA POLYMERASE II TRANSCRIPTION SUBUNIT 16"/>
    <property type="match status" value="1"/>
</dbReference>
<protein>
    <submittedName>
        <fullName evidence="2">Mediator of rna polymerase ii transcription subunit 16</fullName>
    </submittedName>
</protein>
<dbReference type="GO" id="GO:0010104">
    <property type="term" value="P:regulation of ethylene-activated signaling pathway"/>
    <property type="evidence" value="ECO:0007669"/>
    <property type="project" value="EnsemblPlants"/>
</dbReference>
<dbReference type="GO" id="GO:0009738">
    <property type="term" value="P:abscisic acid-activated signaling pathway"/>
    <property type="evidence" value="ECO:0007669"/>
    <property type="project" value="EnsemblPlants"/>
</dbReference>